<protein>
    <recommendedName>
        <fullName evidence="2">Transcription regulator PadR N-terminal domain-containing protein</fullName>
    </recommendedName>
</protein>
<reference evidence="4" key="1">
    <citation type="journal article" date="2019" name="Int. J. Syst. Evol. Microbiol.">
        <title>The Global Catalogue of Microorganisms (GCM) 10K type strain sequencing project: providing services to taxonomists for standard genome sequencing and annotation.</title>
        <authorList>
            <consortium name="The Broad Institute Genomics Platform"/>
            <consortium name="The Broad Institute Genome Sequencing Center for Infectious Disease"/>
            <person name="Wu L."/>
            <person name="Ma J."/>
        </authorList>
    </citation>
    <scope>NUCLEOTIDE SEQUENCE [LARGE SCALE GENOMIC DNA]</scope>
    <source>
        <strain evidence="4">JCM 17927</strain>
    </source>
</reference>
<dbReference type="SUPFAM" id="SSF46785">
    <property type="entry name" value="Winged helix' DNA-binding domain"/>
    <property type="match status" value="1"/>
</dbReference>
<feature type="domain" description="Transcription regulator PadR N-terminal" evidence="2">
    <location>
        <begin position="19"/>
        <end position="89"/>
    </location>
</feature>
<dbReference type="InterPro" id="IPR052509">
    <property type="entry name" value="Metal_resp_DNA-bind_regulator"/>
</dbReference>
<dbReference type="Proteomes" id="UP001501175">
    <property type="component" value="Unassembled WGS sequence"/>
</dbReference>
<keyword evidence="4" id="KW-1185">Reference proteome</keyword>
<dbReference type="EMBL" id="BAABHD010000084">
    <property type="protein sequence ID" value="GAA4470262.1"/>
    <property type="molecule type" value="Genomic_DNA"/>
</dbReference>
<dbReference type="Pfam" id="PF03551">
    <property type="entry name" value="PadR"/>
    <property type="match status" value="1"/>
</dbReference>
<organism evidence="3 4">
    <name type="scientific">Nibrella saemangeumensis</name>
    <dbReference type="NCBI Taxonomy" id="1084526"/>
    <lineage>
        <taxon>Bacteria</taxon>
        <taxon>Pseudomonadati</taxon>
        <taxon>Bacteroidota</taxon>
        <taxon>Cytophagia</taxon>
        <taxon>Cytophagales</taxon>
        <taxon>Spirosomataceae</taxon>
        <taxon>Nibrella</taxon>
    </lineage>
</organism>
<proteinExistence type="predicted"/>
<evidence type="ECO:0000256" key="1">
    <source>
        <dbReference type="SAM" id="MobiDB-lite"/>
    </source>
</evidence>
<evidence type="ECO:0000259" key="2">
    <source>
        <dbReference type="Pfam" id="PF03551"/>
    </source>
</evidence>
<dbReference type="InterPro" id="IPR036388">
    <property type="entry name" value="WH-like_DNA-bd_sf"/>
</dbReference>
<feature type="region of interest" description="Disordered" evidence="1">
    <location>
        <begin position="120"/>
        <end position="142"/>
    </location>
</feature>
<dbReference type="RefSeq" id="WP_345249931.1">
    <property type="nucleotide sequence ID" value="NZ_BAABHD010000084.1"/>
</dbReference>
<feature type="compositionally biased region" description="Polar residues" evidence="1">
    <location>
        <begin position="130"/>
        <end position="142"/>
    </location>
</feature>
<dbReference type="PANTHER" id="PTHR33169">
    <property type="entry name" value="PADR-FAMILY TRANSCRIPTIONAL REGULATOR"/>
    <property type="match status" value="1"/>
</dbReference>
<gene>
    <name evidence="3" type="ORF">GCM10023189_58540</name>
</gene>
<dbReference type="Gene3D" id="1.10.10.10">
    <property type="entry name" value="Winged helix-like DNA-binding domain superfamily/Winged helix DNA-binding domain"/>
    <property type="match status" value="1"/>
</dbReference>
<evidence type="ECO:0000313" key="3">
    <source>
        <dbReference type="EMBL" id="GAA4470262.1"/>
    </source>
</evidence>
<evidence type="ECO:0000313" key="4">
    <source>
        <dbReference type="Proteomes" id="UP001501175"/>
    </source>
</evidence>
<comment type="caution">
    <text evidence="3">The sequence shown here is derived from an EMBL/GenBank/DDBJ whole genome shotgun (WGS) entry which is preliminary data.</text>
</comment>
<dbReference type="PANTHER" id="PTHR33169:SF14">
    <property type="entry name" value="TRANSCRIPTIONAL REGULATOR RV3488"/>
    <property type="match status" value="1"/>
</dbReference>
<dbReference type="InterPro" id="IPR036390">
    <property type="entry name" value="WH_DNA-bd_sf"/>
</dbReference>
<sequence>MNIENAQVQMRKGILEFCILHIISRGEVYASDMLDELTSARIMVVEGTLYPLLTRLKNAGLLDYKWVESTSGPPRKYYILTDLGRTSLNALDETWKELAESVNLIVGKTNQHRKVVNEHHEALDVDSPGNRPNQPGLSATDL</sequence>
<name>A0ABP8NS96_9BACT</name>
<accession>A0ABP8NS96</accession>
<dbReference type="InterPro" id="IPR005149">
    <property type="entry name" value="Tscrpt_reg_PadR_N"/>
</dbReference>